<dbReference type="InterPro" id="IPR036291">
    <property type="entry name" value="NAD(P)-bd_dom_sf"/>
</dbReference>
<dbReference type="PRINTS" id="PR00080">
    <property type="entry name" value="SDRFAMILY"/>
</dbReference>
<dbReference type="Gene3D" id="3.40.50.720">
    <property type="entry name" value="NAD(P)-binding Rossmann-like Domain"/>
    <property type="match status" value="1"/>
</dbReference>
<dbReference type="PROSITE" id="PS00061">
    <property type="entry name" value="ADH_SHORT"/>
    <property type="match status" value="1"/>
</dbReference>
<dbReference type="PANTHER" id="PTHR42760">
    <property type="entry name" value="SHORT-CHAIN DEHYDROGENASES/REDUCTASES FAMILY MEMBER"/>
    <property type="match status" value="1"/>
</dbReference>
<dbReference type="AlphaFoldDB" id="A0A381RLS2"/>
<reference evidence="3" key="1">
    <citation type="submission" date="2018-05" db="EMBL/GenBank/DDBJ databases">
        <authorList>
            <person name="Lanie J.A."/>
            <person name="Ng W.-L."/>
            <person name="Kazmierczak K.M."/>
            <person name="Andrzejewski T.M."/>
            <person name="Davidsen T.M."/>
            <person name="Wayne K.J."/>
            <person name="Tettelin H."/>
            <person name="Glass J.I."/>
            <person name="Rusch D."/>
            <person name="Podicherti R."/>
            <person name="Tsui H.-C.T."/>
            <person name="Winkler M.E."/>
        </authorList>
    </citation>
    <scope>NUCLEOTIDE SEQUENCE</scope>
</reference>
<keyword evidence="2" id="KW-0560">Oxidoreductase</keyword>
<dbReference type="EMBL" id="UINC01002089">
    <property type="protein sequence ID" value="SUZ92782.1"/>
    <property type="molecule type" value="Genomic_DNA"/>
</dbReference>
<dbReference type="PRINTS" id="PR00081">
    <property type="entry name" value="GDHRDH"/>
</dbReference>
<dbReference type="NCBIfam" id="NF005559">
    <property type="entry name" value="PRK07231.1"/>
    <property type="match status" value="1"/>
</dbReference>
<protein>
    <submittedName>
        <fullName evidence="3">Uncharacterized protein</fullName>
    </submittedName>
</protein>
<gene>
    <name evidence="3" type="ORF">METZ01_LOCUS45636</name>
</gene>
<dbReference type="Pfam" id="PF13561">
    <property type="entry name" value="adh_short_C2"/>
    <property type="match status" value="1"/>
</dbReference>
<evidence type="ECO:0000256" key="1">
    <source>
        <dbReference type="ARBA" id="ARBA00006484"/>
    </source>
</evidence>
<sequence length="246" mass="26696">MRLKDKTAIITGGGTGIGLATARAFYQEGAKIILFGRRKKKLEKAVEKLGGSAIIVQGDMTNNNDLDQLINETLHNFKKIDILVNNAGLFNGSPLHEISDSQWDEIMDINIRSVFQLTRRVLPAMLSQKYGSIIHISSILGLIAVPQVAAYNVSKGALNQFSRSIAVEYGSSGIRSNSICPGLIATDMTADLMKDADLMKEWSKEYPIGRFGKPEDVANACLYLASDESSFVTGITLPVDGGFTAH</sequence>
<dbReference type="InterPro" id="IPR020904">
    <property type="entry name" value="Sc_DH/Rdtase_CS"/>
</dbReference>
<name>A0A381RLS2_9ZZZZ</name>
<dbReference type="SUPFAM" id="SSF51735">
    <property type="entry name" value="NAD(P)-binding Rossmann-fold domains"/>
    <property type="match status" value="1"/>
</dbReference>
<dbReference type="CDD" id="cd05233">
    <property type="entry name" value="SDR_c"/>
    <property type="match status" value="1"/>
</dbReference>
<evidence type="ECO:0000313" key="3">
    <source>
        <dbReference type="EMBL" id="SUZ92782.1"/>
    </source>
</evidence>
<accession>A0A381RLS2</accession>
<dbReference type="GO" id="GO:0016616">
    <property type="term" value="F:oxidoreductase activity, acting on the CH-OH group of donors, NAD or NADP as acceptor"/>
    <property type="evidence" value="ECO:0007669"/>
    <property type="project" value="TreeGrafter"/>
</dbReference>
<dbReference type="FunFam" id="3.40.50.720:FF:000084">
    <property type="entry name" value="Short-chain dehydrogenase reductase"/>
    <property type="match status" value="1"/>
</dbReference>
<dbReference type="PANTHER" id="PTHR42760:SF115">
    <property type="entry name" value="3-OXOACYL-[ACYL-CARRIER-PROTEIN] REDUCTASE FABG"/>
    <property type="match status" value="1"/>
</dbReference>
<comment type="similarity">
    <text evidence="1">Belongs to the short-chain dehydrogenases/reductases (SDR) family.</text>
</comment>
<dbReference type="InterPro" id="IPR002347">
    <property type="entry name" value="SDR_fam"/>
</dbReference>
<organism evidence="3">
    <name type="scientific">marine metagenome</name>
    <dbReference type="NCBI Taxonomy" id="408172"/>
    <lineage>
        <taxon>unclassified sequences</taxon>
        <taxon>metagenomes</taxon>
        <taxon>ecological metagenomes</taxon>
    </lineage>
</organism>
<proteinExistence type="inferred from homology"/>
<evidence type="ECO:0000256" key="2">
    <source>
        <dbReference type="ARBA" id="ARBA00023002"/>
    </source>
</evidence>